<protein>
    <submittedName>
        <fullName evidence="2">Uncharacterized protein</fullName>
    </submittedName>
</protein>
<dbReference type="EMBL" id="JAIWQS010000003">
    <property type="protein sequence ID" value="KAJ8770924.1"/>
    <property type="molecule type" value="Genomic_DNA"/>
</dbReference>
<gene>
    <name evidence="2" type="ORF">K2173_022096</name>
</gene>
<name>A0AAV8TYE4_9ROSI</name>
<sequence>MVDVYATHLLYTLIFTLEIVPVIGGDDGDNEGEGGSCGVRVEYIDDRYIDKVGEGVSEGVNERVDGVDEDLDDYYRDQDEGFIQSLKGYTFAFMNIGIDDCILKTKFQGQLLSVVGRDSDGWIYPLA</sequence>
<dbReference type="AlphaFoldDB" id="A0AAV8TYE4"/>
<evidence type="ECO:0000256" key="1">
    <source>
        <dbReference type="SAM" id="SignalP"/>
    </source>
</evidence>
<keyword evidence="3" id="KW-1185">Reference proteome</keyword>
<comment type="caution">
    <text evidence="2">The sequence shown here is derived from an EMBL/GenBank/DDBJ whole genome shotgun (WGS) entry which is preliminary data.</text>
</comment>
<reference evidence="2 3" key="1">
    <citation type="submission" date="2021-09" db="EMBL/GenBank/DDBJ databases">
        <title>Genomic insights and catalytic innovation underlie evolution of tropane alkaloids biosynthesis.</title>
        <authorList>
            <person name="Wang Y.-J."/>
            <person name="Tian T."/>
            <person name="Huang J.-P."/>
            <person name="Huang S.-X."/>
        </authorList>
    </citation>
    <scope>NUCLEOTIDE SEQUENCE [LARGE SCALE GENOMIC DNA]</scope>
    <source>
        <strain evidence="2">KIB-2018</strain>
        <tissue evidence="2">Leaf</tissue>
    </source>
</reference>
<evidence type="ECO:0000313" key="3">
    <source>
        <dbReference type="Proteomes" id="UP001159364"/>
    </source>
</evidence>
<proteinExistence type="predicted"/>
<evidence type="ECO:0000313" key="2">
    <source>
        <dbReference type="EMBL" id="KAJ8770924.1"/>
    </source>
</evidence>
<keyword evidence="1" id="KW-0732">Signal</keyword>
<feature type="signal peptide" evidence="1">
    <location>
        <begin position="1"/>
        <end position="25"/>
    </location>
</feature>
<organism evidence="2 3">
    <name type="scientific">Erythroxylum novogranatense</name>
    <dbReference type="NCBI Taxonomy" id="1862640"/>
    <lineage>
        <taxon>Eukaryota</taxon>
        <taxon>Viridiplantae</taxon>
        <taxon>Streptophyta</taxon>
        <taxon>Embryophyta</taxon>
        <taxon>Tracheophyta</taxon>
        <taxon>Spermatophyta</taxon>
        <taxon>Magnoliopsida</taxon>
        <taxon>eudicotyledons</taxon>
        <taxon>Gunneridae</taxon>
        <taxon>Pentapetalae</taxon>
        <taxon>rosids</taxon>
        <taxon>fabids</taxon>
        <taxon>Malpighiales</taxon>
        <taxon>Erythroxylaceae</taxon>
        <taxon>Erythroxylum</taxon>
    </lineage>
</organism>
<accession>A0AAV8TYE4</accession>
<feature type="chain" id="PRO_5043417797" evidence="1">
    <location>
        <begin position="26"/>
        <end position="127"/>
    </location>
</feature>
<dbReference type="Proteomes" id="UP001159364">
    <property type="component" value="Linkage Group LG03"/>
</dbReference>